<dbReference type="InterPro" id="IPR046357">
    <property type="entry name" value="PPIase_dom_sf"/>
</dbReference>
<comment type="caution">
    <text evidence="5">The sequence shown here is derived from an EMBL/GenBank/DDBJ whole genome shotgun (WGS) entry which is preliminary data.</text>
</comment>
<dbReference type="PROSITE" id="PS50198">
    <property type="entry name" value="PPIC_PPIASE_2"/>
    <property type="match status" value="1"/>
</dbReference>
<feature type="domain" description="PpiC" evidence="4">
    <location>
        <begin position="221"/>
        <end position="322"/>
    </location>
</feature>
<dbReference type="SUPFAM" id="SSF54534">
    <property type="entry name" value="FKBP-like"/>
    <property type="match status" value="1"/>
</dbReference>
<dbReference type="Pfam" id="PF00639">
    <property type="entry name" value="Rotamase"/>
    <property type="match status" value="1"/>
</dbReference>
<dbReference type="EC" id="5.2.1.8" evidence="5"/>
<evidence type="ECO:0000256" key="3">
    <source>
        <dbReference type="SAM" id="SignalP"/>
    </source>
</evidence>
<dbReference type="PANTHER" id="PTHR47245">
    <property type="entry name" value="PEPTIDYLPROLYL ISOMERASE"/>
    <property type="match status" value="1"/>
</dbReference>
<name>A0ABW1Z5M2_9BACT</name>
<dbReference type="PROSITE" id="PS01096">
    <property type="entry name" value="PPIC_PPIASE_1"/>
    <property type="match status" value="1"/>
</dbReference>
<dbReference type="Gene3D" id="3.10.50.40">
    <property type="match status" value="1"/>
</dbReference>
<gene>
    <name evidence="5" type="ORF">ACFQBQ_04485</name>
</gene>
<dbReference type="RefSeq" id="WP_263372589.1">
    <property type="nucleotide sequence ID" value="NZ_JAGSYD010000006.1"/>
</dbReference>
<keyword evidence="6" id="KW-1185">Reference proteome</keyword>
<dbReference type="InterPro" id="IPR027304">
    <property type="entry name" value="Trigger_fact/SurA_dom_sf"/>
</dbReference>
<dbReference type="InterPro" id="IPR050245">
    <property type="entry name" value="PrsA_foldase"/>
</dbReference>
<dbReference type="Proteomes" id="UP001596391">
    <property type="component" value="Unassembled WGS sequence"/>
</dbReference>
<feature type="compositionally biased region" description="Basic and acidic residues" evidence="2">
    <location>
        <begin position="514"/>
        <end position="531"/>
    </location>
</feature>
<evidence type="ECO:0000313" key="5">
    <source>
        <dbReference type="EMBL" id="MFC6644860.1"/>
    </source>
</evidence>
<organism evidence="5 6">
    <name type="scientific">Granulicella cerasi</name>
    <dbReference type="NCBI Taxonomy" id="741063"/>
    <lineage>
        <taxon>Bacteria</taxon>
        <taxon>Pseudomonadati</taxon>
        <taxon>Acidobacteriota</taxon>
        <taxon>Terriglobia</taxon>
        <taxon>Terriglobales</taxon>
        <taxon>Acidobacteriaceae</taxon>
        <taxon>Granulicella</taxon>
    </lineage>
</organism>
<evidence type="ECO:0000313" key="6">
    <source>
        <dbReference type="Proteomes" id="UP001596391"/>
    </source>
</evidence>
<feature type="region of interest" description="Disordered" evidence="2">
    <location>
        <begin position="408"/>
        <end position="449"/>
    </location>
</feature>
<dbReference type="EMBL" id="JBHSWI010000001">
    <property type="protein sequence ID" value="MFC6644860.1"/>
    <property type="molecule type" value="Genomic_DNA"/>
</dbReference>
<dbReference type="GO" id="GO:0003755">
    <property type="term" value="F:peptidyl-prolyl cis-trans isomerase activity"/>
    <property type="evidence" value="ECO:0007669"/>
    <property type="project" value="UniProtKB-EC"/>
</dbReference>
<accession>A0ABW1Z5M2</accession>
<keyword evidence="1 5" id="KW-0413">Isomerase</keyword>
<dbReference type="PANTHER" id="PTHR47245:SF2">
    <property type="entry name" value="PEPTIDYL-PROLYL CIS-TRANS ISOMERASE HP_0175-RELATED"/>
    <property type="match status" value="1"/>
</dbReference>
<keyword evidence="3" id="KW-0732">Signal</keyword>
<feature type="compositionally biased region" description="Polar residues" evidence="2">
    <location>
        <begin position="624"/>
        <end position="645"/>
    </location>
</feature>
<protein>
    <submittedName>
        <fullName evidence="5">Peptidylprolyl isomerase</fullName>
        <ecNumber evidence="5">5.2.1.8</ecNumber>
    </submittedName>
</protein>
<dbReference type="Gene3D" id="1.10.4030.10">
    <property type="entry name" value="Porin chaperone SurA, peptide-binding domain"/>
    <property type="match status" value="1"/>
</dbReference>
<feature type="compositionally biased region" description="Basic and acidic residues" evidence="2">
    <location>
        <begin position="583"/>
        <end position="595"/>
    </location>
</feature>
<evidence type="ECO:0000256" key="1">
    <source>
        <dbReference type="PROSITE-ProRule" id="PRU00278"/>
    </source>
</evidence>
<feature type="compositionally biased region" description="Basic and acidic residues" evidence="2">
    <location>
        <begin position="417"/>
        <end position="438"/>
    </location>
</feature>
<dbReference type="InterPro" id="IPR000297">
    <property type="entry name" value="PPIase_PpiC"/>
</dbReference>
<evidence type="ECO:0000256" key="2">
    <source>
        <dbReference type="SAM" id="MobiDB-lite"/>
    </source>
</evidence>
<feature type="chain" id="PRO_5046125217" evidence="3">
    <location>
        <begin position="41"/>
        <end position="668"/>
    </location>
</feature>
<feature type="region of interest" description="Disordered" evidence="2">
    <location>
        <begin position="482"/>
        <end position="668"/>
    </location>
</feature>
<evidence type="ECO:0000259" key="4">
    <source>
        <dbReference type="PROSITE" id="PS50198"/>
    </source>
</evidence>
<reference evidence="6" key="1">
    <citation type="journal article" date="2019" name="Int. J. Syst. Evol. Microbiol.">
        <title>The Global Catalogue of Microorganisms (GCM) 10K type strain sequencing project: providing services to taxonomists for standard genome sequencing and annotation.</title>
        <authorList>
            <consortium name="The Broad Institute Genomics Platform"/>
            <consortium name="The Broad Institute Genome Sequencing Center for Infectious Disease"/>
            <person name="Wu L."/>
            <person name="Ma J."/>
        </authorList>
    </citation>
    <scope>NUCLEOTIDE SEQUENCE [LARGE SCALE GENOMIC DNA]</scope>
    <source>
        <strain evidence="6">CGMCC 1.16026</strain>
    </source>
</reference>
<keyword evidence="1" id="KW-0697">Rotamase</keyword>
<dbReference type="Pfam" id="PF13624">
    <property type="entry name" value="SurA_N_3"/>
    <property type="match status" value="1"/>
</dbReference>
<dbReference type="InterPro" id="IPR023058">
    <property type="entry name" value="PPIase_PpiC_CS"/>
</dbReference>
<feature type="signal peptide" evidence="3">
    <location>
        <begin position="1"/>
        <end position="40"/>
    </location>
</feature>
<dbReference type="SUPFAM" id="SSF109998">
    <property type="entry name" value="Triger factor/SurA peptide-binding domain-like"/>
    <property type="match status" value="1"/>
</dbReference>
<proteinExistence type="predicted"/>
<sequence length="668" mass="72332">MTEKQMGVVKTGRVQVLRVTATAFLLSCAASALLAQQTGAASRYPVPGSQFPTAPQLHLPNIPAATPITPNGSVVEDVIARVNDRIITRTEYERAQQSLLQEAQQQNGSAADLEDRQRNMLRDMIDQQILLSKGKELGITGDAEALRQLDELRKQNHLDSMEALQKAAEQQGISFEDFKQSIKDRAVSQRVVQEEVGRSIRMTHGSEQTYYDAHKEEFRTPEQLHLSEILIPTADNATDAQVAEAQKKADAAAAQLKAGANFAELAKKVSGGPTASAGGDLGDFKRGTLGDVLEKATFDLPVGGYTAPIRTRQGFVILRVDSHQQSGIPPLKDVEQQVQEGIYMSALQPALRAYLTKARDEAYIDIKPGFVDTGSDRKESKPTFTAYVPPAPKKKVVEKQRIEQKKREEAAAALQASREKVREKEQAKAAEQARRAGNKDVAAPVKQKKIRREKVRYGQAPRNALPTGIAAAAVEENAPLSGQAPGVAMAPTQSSTIISSGTGGDMDNPLDQRPTTDKKSRFTDREREVEANRAVNKLKTANAHLAKQPKQATAQEKSDETYRAEALGLNGDTRKKKKKRKKGDPIERITERPAKQVEASKPVVVDPTVNPNLAAPVVKPAPKTNPSDQTTLPPASQGAPNSSPVGQPIPKVTSADPNAPATTPVPPQ</sequence>